<accession>A0A5E8C1E6</accession>
<evidence type="ECO:0000259" key="13">
    <source>
        <dbReference type="Pfam" id="PF01794"/>
    </source>
</evidence>
<evidence type="ECO:0000256" key="11">
    <source>
        <dbReference type="SAM" id="Phobius"/>
    </source>
</evidence>
<evidence type="ECO:0008006" key="18">
    <source>
        <dbReference type="Google" id="ProtNLM"/>
    </source>
</evidence>
<dbReference type="SFLD" id="SFLDS00052">
    <property type="entry name" value="Ferric_Reductase_Domain"/>
    <property type="match status" value="1"/>
</dbReference>
<dbReference type="PANTHER" id="PTHR32361:SF9">
    <property type="entry name" value="FERRIC REDUCTASE TRANSMEMBRANE COMPONENT 3-RELATED"/>
    <property type="match status" value="1"/>
</dbReference>
<evidence type="ECO:0000256" key="10">
    <source>
        <dbReference type="ARBA" id="ARBA00023136"/>
    </source>
</evidence>
<organism evidence="16 17">
    <name type="scientific">Magnusiomyces paraingens</name>
    <dbReference type="NCBI Taxonomy" id="2606893"/>
    <lineage>
        <taxon>Eukaryota</taxon>
        <taxon>Fungi</taxon>
        <taxon>Dikarya</taxon>
        <taxon>Ascomycota</taxon>
        <taxon>Saccharomycotina</taxon>
        <taxon>Dipodascomycetes</taxon>
        <taxon>Dipodascales</taxon>
        <taxon>Dipodascaceae</taxon>
        <taxon>Magnusiomyces</taxon>
    </lineage>
</organism>
<comment type="subcellular location">
    <subcellularLocation>
        <location evidence="1">Membrane</location>
        <topology evidence="1">Multi-pass membrane protein</topology>
    </subcellularLocation>
</comment>
<feature type="domain" description="Ferric oxidoreductase" evidence="13">
    <location>
        <begin position="239"/>
        <end position="355"/>
    </location>
</feature>
<dbReference type="PANTHER" id="PTHR32361">
    <property type="entry name" value="FERRIC/CUPRIC REDUCTASE TRANSMEMBRANE COMPONENT"/>
    <property type="match status" value="1"/>
</dbReference>
<keyword evidence="5" id="KW-0274">FAD</keyword>
<feature type="transmembrane region" description="Helical" evidence="11">
    <location>
        <begin position="155"/>
        <end position="173"/>
    </location>
</feature>
<keyword evidence="9" id="KW-0406">Ion transport</keyword>
<feature type="transmembrane region" description="Helical" evidence="11">
    <location>
        <begin position="337"/>
        <end position="356"/>
    </location>
</feature>
<dbReference type="SUPFAM" id="SSF52343">
    <property type="entry name" value="Ferredoxin reductase-like, C-terminal NADP-linked domain"/>
    <property type="match status" value="1"/>
</dbReference>
<dbReference type="Pfam" id="PF08022">
    <property type="entry name" value="FAD_binding_8"/>
    <property type="match status" value="1"/>
</dbReference>
<evidence type="ECO:0000256" key="12">
    <source>
        <dbReference type="SAM" id="SignalP"/>
    </source>
</evidence>
<keyword evidence="8" id="KW-0560">Oxidoreductase</keyword>
<dbReference type="EMBL" id="CABVLU010000005">
    <property type="protein sequence ID" value="VVT57487.1"/>
    <property type="molecule type" value="Genomic_DNA"/>
</dbReference>
<dbReference type="GeneID" id="43584534"/>
<dbReference type="RefSeq" id="XP_031856325.1">
    <property type="nucleotide sequence ID" value="XM_032000434.1"/>
</dbReference>
<keyword evidence="6" id="KW-0249">Electron transport</keyword>
<dbReference type="InterPro" id="IPR013112">
    <property type="entry name" value="FAD-bd_8"/>
</dbReference>
<dbReference type="InterPro" id="IPR051410">
    <property type="entry name" value="Ferric/Cupric_Reductase"/>
</dbReference>
<dbReference type="GO" id="GO:0006826">
    <property type="term" value="P:iron ion transport"/>
    <property type="evidence" value="ECO:0007669"/>
    <property type="project" value="TreeGrafter"/>
</dbReference>
<keyword evidence="10 11" id="KW-0472">Membrane</keyword>
<proteinExistence type="predicted"/>
<evidence type="ECO:0000256" key="8">
    <source>
        <dbReference type="ARBA" id="ARBA00023002"/>
    </source>
</evidence>
<dbReference type="InterPro" id="IPR013130">
    <property type="entry name" value="Fe3_Rdtase_TM_dom"/>
</dbReference>
<feature type="transmembrane region" description="Helical" evidence="11">
    <location>
        <begin position="235"/>
        <end position="256"/>
    </location>
</feature>
<dbReference type="GO" id="GO:0000293">
    <property type="term" value="F:ferric-chelate reductase activity"/>
    <property type="evidence" value="ECO:0007669"/>
    <property type="project" value="UniProtKB-ARBA"/>
</dbReference>
<keyword evidence="12" id="KW-0732">Signal</keyword>
<keyword evidence="3" id="KW-0285">Flavoprotein</keyword>
<dbReference type="Pfam" id="PF08030">
    <property type="entry name" value="NAD_binding_6"/>
    <property type="match status" value="1"/>
</dbReference>
<keyword evidence="7 11" id="KW-1133">Transmembrane helix</keyword>
<keyword evidence="2" id="KW-0813">Transport</keyword>
<evidence type="ECO:0000256" key="9">
    <source>
        <dbReference type="ARBA" id="ARBA00023065"/>
    </source>
</evidence>
<evidence type="ECO:0000259" key="15">
    <source>
        <dbReference type="Pfam" id="PF08030"/>
    </source>
</evidence>
<feature type="transmembrane region" description="Helical" evidence="11">
    <location>
        <begin position="277"/>
        <end position="298"/>
    </location>
</feature>
<dbReference type="InterPro" id="IPR013121">
    <property type="entry name" value="Fe_red_NAD-bd_6"/>
</dbReference>
<feature type="chain" id="PRO_5023123085" description="FAD-binding FR-type domain-containing protein" evidence="12">
    <location>
        <begin position="20"/>
        <end position="663"/>
    </location>
</feature>
<feature type="signal peptide" evidence="12">
    <location>
        <begin position="1"/>
        <end position="19"/>
    </location>
</feature>
<evidence type="ECO:0000256" key="7">
    <source>
        <dbReference type="ARBA" id="ARBA00022989"/>
    </source>
</evidence>
<keyword evidence="4 11" id="KW-0812">Transmembrane</keyword>
<evidence type="ECO:0000256" key="5">
    <source>
        <dbReference type="ARBA" id="ARBA00022827"/>
    </source>
</evidence>
<feature type="domain" description="FAD-binding 8" evidence="14">
    <location>
        <begin position="396"/>
        <end position="493"/>
    </location>
</feature>
<evidence type="ECO:0000256" key="3">
    <source>
        <dbReference type="ARBA" id="ARBA00022630"/>
    </source>
</evidence>
<evidence type="ECO:0000256" key="6">
    <source>
        <dbReference type="ARBA" id="ARBA00022982"/>
    </source>
</evidence>
<dbReference type="InterPro" id="IPR039261">
    <property type="entry name" value="FNR_nucleotide-bd"/>
</dbReference>
<dbReference type="GO" id="GO:0006879">
    <property type="term" value="P:intracellular iron ion homeostasis"/>
    <property type="evidence" value="ECO:0007669"/>
    <property type="project" value="TreeGrafter"/>
</dbReference>
<evidence type="ECO:0000313" key="17">
    <source>
        <dbReference type="Proteomes" id="UP000398389"/>
    </source>
</evidence>
<reference evidence="16 17" key="1">
    <citation type="submission" date="2019-09" db="EMBL/GenBank/DDBJ databases">
        <authorList>
            <person name="Brejova B."/>
        </authorList>
    </citation>
    <scope>NUCLEOTIDE SEQUENCE [LARGE SCALE GENOMIC DNA]</scope>
</reference>
<dbReference type="SFLD" id="SFLDG01168">
    <property type="entry name" value="Ferric_reductase_subgroup_(FRE"/>
    <property type="match status" value="1"/>
</dbReference>
<evidence type="ECO:0000256" key="1">
    <source>
        <dbReference type="ARBA" id="ARBA00004141"/>
    </source>
</evidence>
<evidence type="ECO:0000256" key="2">
    <source>
        <dbReference type="ARBA" id="ARBA00022448"/>
    </source>
</evidence>
<dbReference type="Pfam" id="PF01794">
    <property type="entry name" value="Ferric_reduct"/>
    <property type="match status" value="1"/>
</dbReference>
<dbReference type="Proteomes" id="UP000398389">
    <property type="component" value="Unassembled WGS sequence"/>
</dbReference>
<dbReference type="Gene3D" id="3.40.50.80">
    <property type="entry name" value="Nucleotide-binding domain of ferredoxin-NADP reductase (FNR) module"/>
    <property type="match status" value="1"/>
</dbReference>
<gene>
    <name evidence="16" type="ORF">SAPINGB_P005720</name>
</gene>
<evidence type="ECO:0000256" key="4">
    <source>
        <dbReference type="ARBA" id="ARBA00022692"/>
    </source>
</evidence>
<feature type="domain" description="Ferric reductase NAD binding" evidence="15">
    <location>
        <begin position="500"/>
        <end position="642"/>
    </location>
</feature>
<feature type="transmembrane region" description="Helical" evidence="11">
    <location>
        <begin position="310"/>
        <end position="330"/>
    </location>
</feature>
<dbReference type="GO" id="GO:0015677">
    <property type="term" value="P:copper ion import"/>
    <property type="evidence" value="ECO:0007669"/>
    <property type="project" value="TreeGrafter"/>
</dbReference>
<dbReference type="OrthoDB" id="167398at2759"/>
<keyword evidence="17" id="KW-1185">Reference proteome</keyword>
<dbReference type="GO" id="GO:0005886">
    <property type="term" value="C:plasma membrane"/>
    <property type="evidence" value="ECO:0007669"/>
    <property type="project" value="TreeGrafter"/>
</dbReference>
<evidence type="ECO:0000259" key="14">
    <source>
        <dbReference type="Pfam" id="PF08022"/>
    </source>
</evidence>
<dbReference type="CDD" id="cd06186">
    <property type="entry name" value="NOX_Duox_like_FAD_NADP"/>
    <property type="match status" value="1"/>
</dbReference>
<evidence type="ECO:0000313" key="16">
    <source>
        <dbReference type="EMBL" id="VVT57487.1"/>
    </source>
</evidence>
<feature type="transmembrane region" description="Helical" evidence="11">
    <location>
        <begin position="194"/>
        <end position="215"/>
    </location>
</feature>
<protein>
    <recommendedName>
        <fullName evidence="18">FAD-binding FR-type domain-containing protein</fullName>
    </recommendedName>
</protein>
<dbReference type="AlphaFoldDB" id="A0A5E8C1E6"/>
<name>A0A5E8C1E6_9ASCO</name>
<sequence>MKIIFIPFLFWTSTVLADAGDDTLFLACLNLVGPYNYACDGRDILSDENTASPCDCYSPAFLATYVDCVNNVQKGNQKRALESLIINCADSNTRNDLTSEYLKEIYLNETNNFINFTTYDNQTETFNPLRFSIDDINLYYRSYSSDAYSLYSSQLYGGLMNAYFAGVLAIATISNLLRHCTPGFIHSISQYRTVLWGWVLAGYICMFIIFMFIKYDIFEGDVLYSTKREELLQFVAERSGIIAVTQFPLLFLFAGRNNFLLWVTGLSYDTMNVYHRWIARVIAVASFIHAVCFSLCYQDQGNYPGFFEEDYVRCGVAAIVAVFLLIFFSLRHFRERVYEVFLTLHWAFGIAFTVAIWSHLDEVGYSEWLYAAVGVWAFDRALRLLKIALNGVKAHANAELHPQNLIKMKIRYKNLWRPKAGTYVFVHFLNMWGFWESHPFSVYPSFVEGEQGILVLCMRVRKGKTREIEKYLEKQQYGFKILPVFIDGPYGNSFPIQNSESIVFISGGIGFTAMYSYACNLKNLHQKEQTTFIWVIRNRENIETFKEELAYLTNNGNFNLVLYITNESVSLQNLNIHEIETSGISDKGGEENTGDLTQKRFQINFGRPNIESIMSNAIAEAPGSIGFAVCGPERMNDDVRFYGTKYMGMGKGCVDVYIEAFNW</sequence>